<evidence type="ECO:0000313" key="2">
    <source>
        <dbReference type="Proteomes" id="UP001220010"/>
    </source>
</evidence>
<gene>
    <name evidence="1" type="ORF">P0O15_11615</name>
</gene>
<accession>A0ABT5XAR2</accession>
<name>A0ABT5XAR2_9EURY</name>
<proteinExistence type="predicted"/>
<dbReference type="Proteomes" id="UP001220010">
    <property type="component" value="Unassembled WGS sequence"/>
</dbReference>
<organism evidence="1 2">
    <name type="scientific">Candidatus Methanocrinis natronophilus</name>
    <dbReference type="NCBI Taxonomy" id="3033396"/>
    <lineage>
        <taxon>Archaea</taxon>
        <taxon>Methanobacteriati</taxon>
        <taxon>Methanobacteriota</taxon>
        <taxon>Stenosarchaea group</taxon>
        <taxon>Methanomicrobia</taxon>
        <taxon>Methanotrichales</taxon>
        <taxon>Methanotrichaceae</taxon>
        <taxon>Methanocrinis</taxon>
    </lineage>
</organism>
<comment type="caution">
    <text evidence="1">The sequence shown here is derived from an EMBL/GenBank/DDBJ whole genome shotgun (WGS) entry which is preliminary data.</text>
</comment>
<sequence length="66" mass="7289">MTTKSPGFASPILHHFPSIESTKAFHLLTSSTFFFAASRPRSALCSFLARISRRSRRDLMTAAVSS</sequence>
<protein>
    <submittedName>
        <fullName evidence="1">Uncharacterized protein</fullName>
    </submittedName>
</protein>
<dbReference type="EMBL" id="JARFPK010000066">
    <property type="protein sequence ID" value="MDF0591804.1"/>
    <property type="molecule type" value="Genomic_DNA"/>
</dbReference>
<evidence type="ECO:0000313" key="1">
    <source>
        <dbReference type="EMBL" id="MDF0591804.1"/>
    </source>
</evidence>
<dbReference type="RefSeq" id="WP_316967529.1">
    <property type="nucleotide sequence ID" value="NZ_JARFPK010000066.1"/>
</dbReference>
<reference evidence="1 2" key="1">
    <citation type="submission" date="2023-03" db="EMBL/GenBank/DDBJ databases">
        <title>WGS of Methanotrichaceae archaeon Mx.</title>
        <authorList>
            <person name="Sorokin D.Y."/>
            <person name="Merkel A.Y."/>
        </authorList>
    </citation>
    <scope>NUCLEOTIDE SEQUENCE [LARGE SCALE GENOMIC DNA]</scope>
    <source>
        <strain evidence="1 2">Mx</strain>
    </source>
</reference>
<keyword evidence="2" id="KW-1185">Reference proteome</keyword>